<dbReference type="Gene3D" id="3.40.50.300">
    <property type="entry name" value="P-loop containing nucleotide triphosphate hydrolases"/>
    <property type="match status" value="1"/>
</dbReference>
<keyword evidence="1" id="KW-0378">Hydrolase</keyword>
<dbReference type="GO" id="GO:0016787">
    <property type="term" value="F:hydrolase activity"/>
    <property type="evidence" value="ECO:0007669"/>
    <property type="project" value="UniProtKB-KW"/>
</dbReference>
<proteinExistence type="predicted"/>
<sequence length="310" mass="35728">MVLGDEYETHKHSASVIEDSDVNRSAKLRILETLLSNWKKAGHKVLIFSQYTTVLDVIGNLAIRHGYLYERLDGSIATSKRQTIVDRFNRSNITFLFLASTKAAGLGLNITSADRVVIFDPTWNPTYDLQAQDRSYRLGQTRHVKVFRLVTAHTLEEPVYSRQVFKHQLSLSTIEDYDEKRYFQSHDLKGFESLFKHQATRSKEHKDPRTKQILDLVQVDQRDQHSEMRDGGDRVGVDTSTVNELRARDGFGKKDMDRESLEDDLFKGQATRICNTTTDPEKRGVVRSRRMNEIGAIEQQTHENKENERA</sequence>
<dbReference type="InterPro" id="IPR001650">
    <property type="entry name" value="Helicase_C-like"/>
</dbReference>
<protein>
    <recommendedName>
        <fullName evidence="2">Helicase C-terminal domain-containing protein</fullName>
    </recommendedName>
</protein>
<dbReference type="SUPFAM" id="SSF52540">
    <property type="entry name" value="P-loop containing nucleoside triphosphate hydrolases"/>
    <property type="match status" value="1"/>
</dbReference>
<dbReference type="Pfam" id="PF00271">
    <property type="entry name" value="Helicase_C"/>
    <property type="match status" value="1"/>
</dbReference>
<dbReference type="PROSITE" id="PS51194">
    <property type="entry name" value="HELICASE_CTER"/>
    <property type="match status" value="1"/>
</dbReference>
<accession>A0A7S0ZIR7</accession>
<evidence type="ECO:0000313" key="3">
    <source>
        <dbReference type="EMBL" id="CAD8823012.1"/>
    </source>
</evidence>
<dbReference type="AlphaFoldDB" id="A0A7S0ZIR7"/>
<gene>
    <name evidence="3" type="ORF">TOLI1172_LOCUS7408</name>
</gene>
<organism evidence="3">
    <name type="scientific">Timspurckia oligopyrenoides</name>
    <dbReference type="NCBI Taxonomy" id="708627"/>
    <lineage>
        <taxon>Eukaryota</taxon>
        <taxon>Rhodophyta</taxon>
        <taxon>Bangiophyceae</taxon>
        <taxon>Porphyridiales</taxon>
        <taxon>Porphyridiaceae</taxon>
        <taxon>Timspurckia</taxon>
    </lineage>
</organism>
<reference evidence="3" key="1">
    <citation type="submission" date="2021-01" db="EMBL/GenBank/DDBJ databases">
        <authorList>
            <person name="Corre E."/>
            <person name="Pelletier E."/>
            <person name="Niang G."/>
            <person name="Scheremetjew M."/>
            <person name="Finn R."/>
            <person name="Kale V."/>
            <person name="Holt S."/>
            <person name="Cochrane G."/>
            <person name="Meng A."/>
            <person name="Brown T."/>
            <person name="Cohen L."/>
        </authorList>
    </citation>
    <scope>NUCLEOTIDE SEQUENCE</scope>
    <source>
        <strain evidence="3">CCMP3278</strain>
    </source>
</reference>
<dbReference type="InterPro" id="IPR027417">
    <property type="entry name" value="P-loop_NTPase"/>
</dbReference>
<dbReference type="SMART" id="SM00490">
    <property type="entry name" value="HELICc"/>
    <property type="match status" value="1"/>
</dbReference>
<dbReference type="PANTHER" id="PTHR45629">
    <property type="entry name" value="SNF2/RAD54 FAMILY MEMBER"/>
    <property type="match status" value="1"/>
</dbReference>
<dbReference type="InterPro" id="IPR050496">
    <property type="entry name" value="SNF2_RAD54_helicase_repair"/>
</dbReference>
<dbReference type="EMBL" id="HBFP01010314">
    <property type="protein sequence ID" value="CAD8823012.1"/>
    <property type="molecule type" value="Transcribed_RNA"/>
</dbReference>
<evidence type="ECO:0000259" key="2">
    <source>
        <dbReference type="PROSITE" id="PS51194"/>
    </source>
</evidence>
<dbReference type="InterPro" id="IPR049730">
    <property type="entry name" value="SNF2/RAD54-like_C"/>
</dbReference>
<evidence type="ECO:0000256" key="1">
    <source>
        <dbReference type="ARBA" id="ARBA00022801"/>
    </source>
</evidence>
<name>A0A7S0ZIR7_9RHOD</name>
<dbReference type="PANTHER" id="PTHR45629:SF7">
    <property type="entry name" value="DNA EXCISION REPAIR PROTEIN ERCC-6-RELATED"/>
    <property type="match status" value="1"/>
</dbReference>
<feature type="domain" description="Helicase C-terminal" evidence="2">
    <location>
        <begin position="30"/>
        <end position="189"/>
    </location>
</feature>
<dbReference type="CDD" id="cd18793">
    <property type="entry name" value="SF2_C_SNF"/>
    <property type="match status" value="1"/>
</dbReference>